<feature type="compositionally biased region" description="Polar residues" evidence="10">
    <location>
        <begin position="235"/>
        <end position="245"/>
    </location>
</feature>
<dbReference type="CDD" id="cd14008">
    <property type="entry name" value="STKc_LKB1_CaMKK"/>
    <property type="match status" value="1"/>
</dbReference>
<feature type="compositionally biased region" description="Acidic residues" evidence="10">
    <location>
        <begin position="477"/>
        <end position="489"/>
    </location>
</feature>
<dbReference type="InterPro" id="IPR000719">
    <property type="entry name" value="Prot_kinase_dom"/>
</dbReference>
<feature type="compositionally biased region" description="Basic and acidic residues" evidence="10">
    <location>
        <begin position="1149"/>
        <end position="1158"/>
    </location>
</feature>
<comment type="caution">
    <text evidence="12">The sequence shown here is derived from an EMBL/GenBank/DDBJ whole genome shotgun (WGS) entry which is preliminary data.</text>
</comment>
<dbReference type="FunFam" id="1.10.510.10:FF:000614">
    <property type="entry name" value="Serine/threonine protein kinase, putative"/>
    <property type="match status" value="1"/>
</dbReference>
<feature type="region of interest" description="Disordered" evidence="10">
    <location>
        <begin position="1"/>
        <end position="38"/>
    </location>
</feature>
<dbReference type="EC" id="2.7.11.1" evidence="1"/>
<feature type="region of interest" description="Disordered" evidence="10">
    <location>
        <begin position="1094"/>
        <end position="1178"/>
    </location>
</feature>
<evidence type="ECO:0000256" key="5">
    <source>
        <dbReference type="ARBA" id="ARBA00022777"/>
    </source>
</evidence>
<comment type="catalytic activity">
    <reaction evidence="8">
        <text>L-seryl-[protein] + ATP = O-phospho-L-seryl-[protein] + ADP + H(+)</text>
        <dbReference type="Rhea" id="RHEA:17989"/>
        <dbReference type="Rhea" id="RHEA-COMP:9863"/>
        <dbReference type="Rhea" id="RHEA-COMP:11604"/>
        <dbReference type="ChEBI" id="CHEBI:15378"/>
        <dbReference type="ChEBI" id="CHEBI:29999"/>
        <dbReference type="ChEBI" id="CHEBI:30616"/>
        <dbReference type="ChEBI" id="CHEBI:83421"/>
        <dbReference type="ChEBI" id="CHEBI:456216"/>
        <dbReference type="EC" id="2.7.11.1"/>
    </reaction>
</comment>
<feature type="compositionally biased region" description="Polar residues" evidence="10">
    <location>
        <begin position="1060"/>
        <end position="1069"/>
    </location>
</feature>
<feature type="region of interest" description="Disordered" evidence="10">
    <location>
        <begin position="884"/>
        <end position="1073"/>
    </location>
</feature>
<feature type="domain" description="Protein kinase" evidence="11">
    <location>
        <begin position="309"/>
        <end position="828"/>
    </location>
</feature>
<dbReference type="GO" id="GO:0004674">
    <property type="term" value="F:protein serine/threonine kinase activity"/>
    <property type="evidence" value="ECO:0007669"/>
    <property type="project" value="UniProtKB-KW"/>
</dbReference>
<feature type="region of interest" description="Disordered" evidence="10">
    <location>
        <begin position="54"/>
        <end position="187"/>
    </location>
</feature>
<feature type="compositionally biased region" description="Basic and acidic residues" evidence="10">
    <location>
        <begin position="1414"/>
        <end position="1431"/>
    </location>
</feature>
<feature type="compositionally biased region" description="Low complexity" evidence="10">
    <location>
        <begin position="765"/>
        <end position="777"/>
    </location>
</feature>
<dbReference type="EMBL" id="LFZN01000028">
    <property type="protein sequence ID" value="KXT03667.1"/>
    <property type="molecule type" value="Genomic_DNA"/>
</dbReference>
<feature type="compositionally biased region" description="Polar residues" evidence="10">
    <location>
        <begin position="1101"/>
        <end position="1119"/>
    </location>
</feature>
<dbReference type="GO" id="GO:0005524">
    <property type="term" value="F:ATP binding"/>
    <property type="evidence" value="ECO:0007669"/>
    <property type="project" value="UniProtKB-UniRule"/>
</dbReference>
<keyword evidence="13" id="KW-1185">Reference proteome</keyword>
<organism evidence="12 13">
    <name type="scientific">Pseudocercospora eumusae</name>
    <dbReference type="NCBI Taxonomy" id="321146"/>
    <lineage>
        <taxon>Eukaryota</taxon>
        <taxon>Fungi</taxon>
        <taxon>Dikarya</taxon>
        <taxon>Ascomycota</taxon>
        <taxon>Pezizomycotina</taxon>
        <taxon>Dothideomycetes</taxon>
        <taxon>Dothideomycetidae</taxon>
        <taxon>Mycosphaerellales</taxon>
        <taxon>Mycosphaerellaceae</taxon>
        <taxon>Pseudocercospora</taxon>
    </lineage>
</organism>
<feature type="compositionally biased region" description="Basic and acidic residues" evidence="10">
    <location>
        <begin position="1166"/>
        <end position="1178"/>
    </location>
</feature>
<evidence type="ECO:0000256" key="8">
    <source>
        <dbReference type="ARBA" id="ARBA00048679"/>
    </source>
</evidence>
<dbReference type="GO" id="GO:0001558">
    <property type="term" value="P:regulation of cell growth"/>
    <property type="evidence" value="ECO:0007669"/>
    <property type="project" value="UniProtKB-ARBA"/>
</dbReference>
<feature type="compositionally biased region" description="Low complexity" evidence="10">
    <location>
        <begin position="83"/>
        <end position="100"/>
    </location>
</feature>
<feature type="compositionally biased region" description="Polar residues" evidence="10">
    <location>
        <begin position="994"/>
        <end position="1004"/>
    </location>
</feature>
<accession>A0A139HMR1</accession>
<dbReference type="Gene3D" id="1.10.510.10">
    <property type="entry name" value="Transferase(Phosphotransferase) domain 1"/>
    <property type="match status" value="1"/>
</dbReference>
<dbReference type="PANTHER" id="PTHR43895:SF152">
    <property type="entry name" value="SERINE_THREONINE-PROTEIN KINASE TOS3"/>
    <property type="match status" value="1"/>
</dbReference>
<dbReference type="PROSITE" id="PS50011">
    <property type="entry name" value="PROTEIN_KINASE_DOM"/>
    <property type="match status" value="1"/>
</dbReference>
<evidence type="ECO:0000256" key="1">
    <source>
        <dbReference type="ARBA" id="ARBA00012513"/>
    </source>
</evidence>
<feature type="region of interest" description="Disordered" evidence="10">
    <location>
        <begin position="1190"/>
        <end position="1431"/>
    </location>
</feature>
<feature type="region of interest" description="Disordered" evidence="10">
    <location>
        <begin position="751"/>
        <end position="784"/>
    </location>
</feature>
<evidence type="ECO:0000256" key="4">
    <source>
        <dbReference type="ARBA" id="ARBA00022741"/>
    </source>
</evidence>
<dbReference type="PANTHER" id="PTHR43895">
    <property type="entry name" value="CALCIUM/CALMODULIN-DEPENDENT PROTEIN KINASE KINASE-RELATED"/>
    <property type="match status" value="1"/>
</dbReference>
<dbReference type="SUPFAM" id="SSF56112">
    <property type="entry name" value="Protein kinase-like (PK-like)"/>
    <property type="match status" value="1"/>
</dbReference>
<feature type="compositionally biased region" description="Low complexity" evidence="10">
    <location>
        <begin position="901"/>
        <end position="917"/>
    </location>
</feature>
<keyword evidence="2" id="KW-0723">Serine/threonine-protein kinase</keyword>
<dbReference type="PROSITE" id="PS00107">
    <property type="entry name" value="PROTEIN_KINASE_ATP"/>
    <property type="match status" value="1"/>
</dbReference>
<dbReference type="InterPro" id="IPR011009">
    <property type="entry name" value="Kinase-like_dom_sf"/>
</dbReference>
<protein>
    <recommendedName>
        <fullName evidence="1">non-specific serine/threonine protein kinase</fullName>
        <ecNumber evidence="1">2.7.11.1</ecNumber>
    </recommendedName>
</protein>
<comment type="catalytic activity">
    <reaction evidence="7">
        <text>L-threonyl-[protein] + ATP = O-phospho-L-threonyl-[protein] + ADP + H(+)</text>
        <dbReference type="Rhea" id="RHEA:46608"/>
        <dbReference type="Rhea" id="RHEA-COMP:11060"/>
        <dbReference type="Rhea" id="RHEA-COMP:11605"/>
        <dbReference type="ChEBI" id="CHEBI:15378"/>
        <dbReference type="ChEBI" id="CHEBI:30013"/>
        <dbReference type="ChEBI" id="CHEBI:30616"/>
        <dbReference type="ChEBI" id="CHEBI:61977"/>
        <dbReference type="ChEBI" id="CHEBI:456216"/>
        <dbReference type="EC" id="2.7.11.1"/>
    </reaction>
</comment>
<evidence type="ECO:0000256" key="3">
    <source>
        <dbReference type="ARBA" id="ARBA00022679"/>
    </source>
</evidence>
<feature type="compositionally biased region" description="Low complexity" evidence="10">
    <location>
        <begin position="162"/>
        <end position="176"/>
    </location>
</feature>
<dbReference type="FunFam" id="3.30.200.20:FF:000206">
    <property type="entry name" value="Serine/threonine-protein kinase Ssp1"/>
    <property type="match status" value="1"/>
</dbReference>
<dbReference type="InterPro" id="IPR017441">
    <property type="entry name" value="Protein_kinase_ATP_BS"/>
</dbReference>
<feature type="compositionally biased region" description="Pro residues" evidence="10">
    <location>
        <begin position="101"/>
        <end position="110"/>
    </location>
</feature>
<dbReference type="SMART" id="SM00220">
    <property type="entry name" value="S_TKc"/>
    <property type="match status" value="1"/>
</dbReference>
<feature type="region of interest" description="Disordered" evidence="10">
    <location>
        <begin position="233"/>
        <end position="264"/>
    </location>
</feature>
<name>A0A139HMR1_9PEZI</name>
<reference evidence="12 13" key="1">
    <citation type="submission" date="2015-07" db="EMBL/GenBank/DDBJ databases">
        <title>Comparative genomics of the Sigatoka disease complex on banana suggests a link between parallel evolutionary changes in Pseudocercospora fijiensis and Pseudocercospora eumusae and increased virulence on the banana host.</title>
        <authorList>
            <person name="Chang T.-C."/>
            <person name="Salvucci A."/>
            <person name="Crous P.W."/>
            <person name="Stergiopoulos I."/>
        </authorList>
    </citation>
    <scope>NUCLEOTIDE SEQUENCE [LARGE SCALE GENOMIC DNA]</scope>
    <source>
        <strain evidence="12 13">CBS 114824</strain>
    </source>
</reference>
<evidence type="ECO:0000259" key="11">
    <source>
        <dbReference type="PROSITE" id="PS50011"/>
    </source>
</evidence>
<dbReference type="GO" id="GO:0007165">
    <property type="term" value="P:signal transduction"/>
    <property type="evidence" value="ECO:0007669"/>
    <property type="project" value="TreeGrafter"/>
</dbReference>
<feature type="compositionally biased region" description="Polar residues" evidence="10">
    <location>
        <begin position="926"/>
        <end position="936"/>
    </location>
</feature>
<feature type="compositionally biased region" description="Basic and acidic residues" evidence="10">
    <location>
        <begin position="1"/>
        <end position="17"/>
    </location>
</feature>
<evidence type="ECO:0000256" key="2">
    <source>
        <dbReference type="ARBA" id="ARBA00022527"/>
    </source>
</evidence>
<evidence type="ECO:0000256" key="6">
    <source>
        <dbReference type="ARBA" id="ARBA00022840"/>
    </source>
</evidence>
<dbReference type="GO" id="GO:0042149">
    <property type="term" value="P:cellular response to glucose starvation"/>
    <property type="evidence" value="ECO:0007669"/>
    <property type="project" value="UniProtKB-ARBA"/>
</dbReference>
<feature type="compositionally biased region" description="Basic residues" evidence="10">
    <location>
        <begin position="446"/>
        <end position="464"/>
    </location>
</feature>
<keyword evidence="4 9" id="KW-0547">Nucleotide-binding</keyword>
<feature type="region of interest" description="Disordered" evidence="10">
    <location>
        <begin position="442"/>
        <end position="511"/>
    </location>
</feature>
<evidence type="ECO:0000256" key="10">
    <source>
        <dbReference type="SAM" id="MobiDB-lite"/>
    </source>
</evidence>
<feature type="compositionally biased region" description="Polar residues" evidence="10">
    <location>
        <begin position="1211"/>
        <end position="1220"/>
    </location>
</feature>
<dbReference type="Gene3D" id="3.30.200.20">
    <property type="entry name" value="Phosphorylase Kinase, domain 1"/>
    <property type="match status" value="1"/>
</dbReference>
<sequence length="1431" mass="155704">MSTDDHNDDGQESRSQSRENTGQHVEDTAETETGVNNVMTCSAVEGMVQAEAAPKPDHFTLHPASASAHVDVDADAESTTETALLDQSQSQSESQAQAQPQPQPQPPPLLPRTRSNPSPAASVAGSDVSGPRAHSETAANPPSLLPLSSPSPSPSPRPPPHTAISSLSIESTESSATVRPSRPPLTTQLTFPSQALAELHKQKYPASYIPSYIRGPHVNTFSSAIASHYARPNRANHTAHNSPALSPTPAGLFNPLGPASAVPLETESDASGTYASPFLHFTHTHAPKETHTADVDFDPVSGRKVINNYEIMDELGRGTHGKVKLGRDLYHRENYVAIKIVERFSKRRKLGRLGTTEDKVKKEVAILKKARHPNVVALLEVIDDPSRKKVYIVLEWVEKGEIIWRTKGAKEIAMVEARRYNREKSGHQDERKAAEDRAVLDEAKKRLQKEKRRRLRTLRRSRRRVRDDPTAWSNETTGDDLSDDSDDDDSLSRISSMSLAGDTDNHTAPSQQQWLDAGPETLSPLKTDPSPMSAVLASSLDHLTGLEGTMYGAYEPVYGASSRVASLPSSLRGSQHGSTEGLSALADEVLDSELDSDLEFVPVMTMEQIRVAFRDTLLGLQYLHYQGIIHRDIKPPNLLSTAQGRVKISDFGVSYLGRPVGDGEHGEDVSEAEAHDQDEAKELAKTVGTPAFYAPELCSTDPADEPLPVTKAIDVWALGITLFCMLFARTPFVDDQYVVMRQIADEEVYIPQQRLQPTEPEEESPSQSSSRASSQARNTFNIPASKRDPLDFAYENLGDELHDLLSRLLIKDPRDRITLEEVRHHPWVLADLSDQHAWLEETDPTRQAEKKIEISKDEINAAVVPLNLMERVKSVVKGVGTKLGLGTKRERSQSSASLPKDGSPGPSAHSSSSTISSDARRMSIRPEQSVSALQSSHDQHPLSKSVAASPESDKAPRRVARLNGHSDASHRRLSRVTSRPTPHRALTLHPATESMRTVTQSDFDQFQREASPPPSPGLRGTPQALATPGGSALGGLLGGAARMVNRVRESSRQRSRQRRGPTSETSSVHSADPYAEATLAVSDATAAGHVHQPETLRGEFTPNSSVHNSPANSRPQSITSDHHLLHPSPVESGLLSRMSSTSSIASRGRYRDYSDRASSRSRRAHGAHESTAEEWQRADDERIRKLIREHKEETERVNSARSSPYFGQPSDLFSATNKCPTSPDDELVKRQDSQTPSVADMSNPETPDESGSPTHGTGQLPPALVSSSSDLGSAVSMSISNPSIPSVISEASSVSPSMHGDHHDGKGQPSSDDTLNPPAAPHQYLHDDNINGYSPDREEEAAVNSDCDEAYDSSSDSDGGLVMSRRKSAAKQGGHGASAPLAVQKKERRGTGVSTRSKKSSRSGSNNTMKKVRTRESSDEQSRRSLDISEE</sequence>
<feature type="binding site" evidence="9">
    <location>
        <position position="339"/>
    </location>
    <ligand>
        <name>ATP</name>
        <dbReference type="ChEBI" id="CHEBI:30616"/>
    </ligand>
</feature>
<keyword evidence="3" id="KW-0808">Transferase</keyword>
<feature type="compositionally biased region" description="Low complexity" evidence="10">
    <location>
        <begin position="1132"/>
        <end position="1147"/>
    </location>
</feature>
<gene>
    <name evidence="12" type="ORF">AC578_5154</name>
</gene>
<proteinExistence type="predicted"/>
<feature type="compositionally biased region" description="Acidic residues" evidence="10">
    <location>
        <begin position="1337"/>
        <end position="1351"/>
    </location>
</feature>
<feature type="compositionally biased region" description="Pro residues" evidence="10">
    <location>
        <begin position="149"/>
        <end position="161"/>
    </location>
</feature>
<feature type="compositionally biased region" description="Low complexity" evidence="10">
    <location>
        <begin position="1266"/>
        <end position="1297"/>
    </location>
</feature>
<dbReference type="OrthoDB" id="68483at2759"/>
<evidence type="ECO:0000313" key="12">
    <source>
        <dbReference type="EMBL" id="KXT03667.1"/>
    </source>
</evidence>
<feature type="compositionally biased region" description="Polar residues" evidence="10">
    <location>
        <begin position="1243"/>
        <end position="1257"/>
    </location>
</feature>
<keyword evidence="6 9" id="KW-0067">ATP-binding</keyword>
<evidence type="ECO:0000256" key="9">
    <source>
        <dbReference type="PROSITE-ProRule" id="PRU10141"/>
    </source>
</evidence>
<dbReference type="Proteomes" id="UP000070133">
    <property type="component" value="Unassembled WGS sequence"/>
</dbReference>
<evidence type="ECO:0000313" key="13">
    <source>
        <dbReference type="Proteomes" id="UP000070133"/>
    </source>
</evidence>
<keyword evidence="5" id="KW-0418">Kinase</keyword>
<evidence type="ECO:0000256" key="7">
    <source>
        <dbReference type="ARBA" id="ARBA00047899"/>
    </source>
</evidence>
<dbReference type="Pfam" id="PF00069">
    <property type="entry name" value="Pkinase"/>
    <property type="match status" value="2"/>
</dbReference>
<dbReference type="STRING" id="321146.A0A139HMR1"/>